<accession>A0A8J3TC54</accession>
<dbReference type="Proteomes" id="UP000599074">
    <property type="component" value="Unassembled WGS sequence"/>
</dbReference>
<comment type="caution">
    <text evidence="1">The sequence shown here is derived from an EMBL/GenBank/DDBJ whole genome shotgun (WGS) entry which is preliminary data.</text>
</comment>
<protein>
    <submittedName>
        <fullName evidence="1">Uncharacterized protein</fullName>
    </submittedName>
</protein>
<keyword evidence="2" id="KW-1185">Reference proteome</keyword>
<proteinExistence type="predicted"/>
<dbReference type="AlphaFoldDB" id="A0A8J3TC54"/>
<gene>
    <name evidence="1" type="ORF">Pme01_27740</name>
</gene>
<dbReference type="EMBL" id="BOON01000027">
    <property type="protein sequence ID" value="GII23177.1"/>
    <property type="molecule type" value="Genomic_DNA"/>
</dbReference>
<name>A0A8J3TC54_9ACTN</name>
<evidence type="ECO:0000313" key="2">
    <source>
        <dbReference type="Proteomes" id="UP000599074"/>
    </source>
</evidence>
<organism evidence="1 2">
    <name type="scientific">Planosporangium mesophilum</name>
    <dbReference type="NCBI Taxonomy" id="689768"/>
    <lineage>
        <taxon>Bacteria</taxon>
        <taxon>Bacillati</taxon>
        <taxon>Actinomycetota</taxon>
        <taxon>Actinomycetes</taxon>
        <taxon>Micromonosporales</taxon>
        <taxon>Micromonosporaceae</taxon>
        <taxon>Planosporangium</taxon>
    </lineage>
</organism>
<reference evidence="1" key="1">
    <citation type="submission" date="2021-01" db="EMBL/GenBank/DDBJ databases">
        <title>Whole genome shotgun sequence of Planosporangium mesophilum NBRC 109066.</title>
        <authorList>
            <person name="Komaki H."/>
            <person name="Tamura T."/>
        </authorList>
    </citation>
    <scope>NUCLEOTIDE SEQUENCE</scope>
    <source>
        <strain evidence="1">NBRC 109066</strain>
    </source>
</reference>
<evidence type="ECO:0000313" key="1">
    <source>
        <dbReference type="EMBL" id="GII23177.1"/>
    </source>
</evidence>
<dbReference type="RefSeq" id="WP_168116815.1">
    <property type="nucleotide sequence ID" value="NZ_BOON01000027.1"/>
</dbReference>
<sequence length="100" mass="10628">MTTSTPPRHERLYNRLAVEAACARMNPDPDKLAAAIDAFTKRAATAGYWPLVVDTTATAINTIHLVHATECRTPGCGTCAAISLAVTATAAHYTVTRSRS</sequence>